<evidence type="ECO:0000259" key="3">
    <source>
        <dbReference type="Pfam" id="PF13946"/>
    </source>
</evidence>
<evidence type="ECO:0000313" key="4">
    <source>
        <dbReference type="EMBL" id="MFC3690387.1"/>
    </source>
</evidence>
<feature type="domain" description="DUF4214" evidence="3">
    <location>
        <begin position="514"/>
        <end position="576"/>
    </location>
</feature>
<feature type="domain" description="Sporulation stage II protein D amidase enhancer LytB N-terminal" evidence="2">
    <location>
        <begin position="205"/>
        <end position="306"/>
    </location>
</feature>
<dbReference type="Pfam" id="PF13946">
    <property type="entry name" value="DUF4214"/>
    <property type="match status" value="1"/>
</dbReference>
<evidence type="ECO:0000313" key="5">
    <source>
        <dbReference type="Proteomes" id="UP001595685"/>
    </source>
</evidence>
<accession>A0ABV7WMY9</accession>
<name>A0ABV7WMY9_9MICO</name>
<dbReference type="RefSeq" id="WP_340291247.1">
    <property type="nucleotide sequence ID" value="NZ_JBBEOI010000034.1"/>
</dbReference>
<keyword evidence="1" id="KW-0732">Signal</keyword>
<sequence>MRRVVPWLAALALTVPLLGATPALAAPARPGVLPPVTTGNATTGDDLQAARADVQVAAATLSVVGHGWGHGRGMGQYGALGYAVDHGWSSAQILDHYYGGTRADRIPDLPIGVELTALRGGTVAVMAPGLTVGGARTGTLAVLVERNGAGTLRVRTGPGCGGPWTEAGTHPAGTTVTSSDGVVRVCEAGQVRGYRGNVRFAESSSRMVVVNQLPVEQYLRGVVPRESSASWASLGGGRGAQALQAQSVAARSYALSATFSSYATTCDTTACQVYGGAFTQSQTSGAVTTLEDPRTDAAVAASAGLVRRGAGGSVSRTEFSSSTGGWTAGGAFPAVQDLGDAVSLNPNRTWTTSFGMADVAARLGTGAVDDIVVTRRNGLGVDGGRVLEVAVVSGGTRRTFTGNEVRIKLGLKSDWFSFPGYVSTTAARAVVQSLYVDLLGRPATAAETSARTAEITGGRTPASVALEVARSQERGQSVVVGVYQQALGRTPVEGEIQGWIAQFRAQGSVPALQSAVLASEEAWVRSGGDPRAWVDRLYRTTLGRGASGAEQDYWSGLLGPRGRQGVALGIAGSSEAGQRRLGSYYGVLLGRAPDPGAQVHLPRLVGTGDGDLTVPSALASSPEYLSRSLLRYP</sequence>
<protein>
    <submittedName>
        <fullName evidence="4">SpoIID/LytB domain-containing protein</fullName>
    </submittedName>
</protein>
<proteinExistence type="predicted"/>
<organism evidence="4 5">
    <name type="scientific">Aquipuribacter hungaricus</name>
    <dbReference type="NCBI Taxonomy" id="545624"/>
    <lineage>
        <taxon>Bacteria</taxon>
        <taxon>Bacillati</taxon>
        <taxon>Actinomycetota</taxon>
        <taxon>Actinomycetes</taxon>
        <taxon>Micrococcales</taxon>
        <taxon>Intrasporangiaceae</taxon>
        <taxon>Aquipuribacter</taxon>
    </lineage>
</organism>
<dbReference type="EMBL" id="JBHRWW010000022">
    <property type="protein sequence ID" value="MFC3690387.1"/>
    <property type="molecule type" value="Genomic_DNA"/>
</dbReference>
<dbReference type="Proteomes" id="UP001595685">
    <property type="component" value="Unassembled WGS sequence"/>
</dbReference>
<keyword evidence="5" id="KW-1185">Reference proteome</keyword>
<dbReference type="InterPro" id="IPR025282">
    <property type="entry name" value="DUF4214"/>
</dbReference>
<dbReference type="InterPro" id="IPR013693">
    <property type="entry name" value="SpoIID/LytB_N"/>
</dbReference>
<evidence type="ECO:0000259" key="2">
    <source>
        <dbReference type="Pfam" id="PF08486"/>
    </source>
</evidence>
<comment type="caution">
    <text evidence="4">The sequence shown here is derived from an EMBL/GenBank/DDBJ whole genome shotgun (WGS) entry which is preliminary data.</text>
</comment>
<reference evidence="5" key="1">
    <citation type="journal article" date="2019" name="Int. J. Syst. Evol. Microbiol.">
        <title>The Global Catalogue of Microorganisms (GCM) 10K type strain sequencing project: providing services to taxonomists for standard genome sequencing and annotation.</title>
        <authorList>
            <consortium name="The Broad Institute Genomics Platform"/>
            <consortium name="The Broad Institute Genome Sequencing Center for Infectious Disease"/>
            <person name="Wu L."/>
            <person name="Ma J."/>
        </authorList>
    </citation>
    <scope>NUCLEOTIDE SEQUENCE [LARGE SCALE GENOMIC DNA]</scope>
    <source>
        <strain evidence="5">NCAIM B.02333</strain>
    </source>
</reference>
<feature type="chain" id="PRO_5046084578" evidence="1">
    <location>
        <begin position="26"/>
        <end position="633"/>
    </location>
</feature>
<evidence type="ECO:0000256" key="1">
    <source>
        <dbReference type="SAM" id="SignalP"/>
    </source>
</evidence>
<gene>
    <name evidence="4" type="ORF">ACFOLH_18720</name>
</gene>
<dbReference type="Pfam" id="PF08486">
    <property type="entry name" value="SpoIID"/>
    <property type="match status" value="1"/>
</dbReference>
<feature type="signal peptide" evidence="1">
    <location>
        <begin position="1"/>
        <end position="25"/>
    </location>
</feature>